<dbReference type="PANTHER" id="PTHR11827:SF72">
    <property type="entry name" value="GH08340P"/>
    <property type="match status" value="1"/>
</dbReference>
<feature type="transmembrane region" description="Helical" evidence="8">
    <location>
        <begin position="228"/>
        <end position="247"/>
    </location>
</feature>
<organism evidence="11">
    <name type="scientific">Clastoptera arizonana</name>
    <name type="common">Arizona spittle bug</name>
    <dbReference type="NCBI Taxonomy" id="38151"/>
    <lineage>
        <taxon>Eukaryota</taxon>
        <taxon>Metazoa</taxon>
        <taxon>Ecdysozoa</taxon>
        <taxon>Arthropoda</taxon>
        <taxon>Hexapoda</taxon>
        <taxon>Insecta</taxon>
        <taxon>Pterygota</taxon>
        <taxon>Neoptera</taxon>
        <taxon>Paraneoptera</taxon>
        <taxon>Hemiptera</taxon>
        <taxon>Auchenorrhyncha</taxon>
        <taxon>Cercopoidea</taxon>
        <taxon>Clastopteridae</taxon>
        <taxon>Clastoptera</taxon>
    </lineage>
</organism>
<keyword evidence="7 8" id="KW-0472">Membrane</keyword>
<dbReference type="EMBL" id="GEDC01016738">
    <property type="protein sequence ID" value="JAS20560.1"/>
    <property type="molecule type" value="Transcribed_RNA"/>
</dbReference>
<evidence type="ECO:0000259" key="9">
    <source>
        <dbReference type="Pfam" id="PF00324"/>
    </source>
</evidence>
<accession>A0A1B6D4F9</accession>
<feature type="transmembrane region" description="Helical" evidence="8">
    <location>
        <begin position="299"/>
        <end position="320"/>
    </location>
</feature>
<dbReference type="Gene3D" id="1.20.1740.10">
    <property type="entry name" value="Amino acid/polyamine transporter I"/>
    <property type="match status" value="1"/>
</dbReference>
<dbReference type="PANTHER" id="PTHR11827">
    <property type="entry name" value="SOLUTE CARRIER FAMILY 12, CATION COTRANSPORTERS"/>
    <property type="match status" value="1"/>
</dbReference>
<feature type="transmembrane region" description="Helical" evidence="8">
    <location>
        <begin position="458"/>
        <end position="477"/>
    </location>
</feature>
<keyword evidence="6 8" id="KW-1133">Transmembrane helix</keyword>
<feature type="transmembrane region" description="Helical" evidence="8">
    <location>
        <begin position="430"/>
        <end position="452"/>
    </location>
</feature>
<feature type="transmembrane region" description="Helical" evidence="8">
    <location>
        <begin position="199"/>
        <end position="221"/>
    </location>
</feature>
<dbReference type="GO" id="GO:0055064">
    <property type="term" value="P:chloride ion homeostasis"/>
    <property type="evidence" value="ECO:0007669"/>
    <property type="project" value="TreeGrafter"/>
</dbReference>
<feature type="domain" description="SLC12A transporter C-terminal" evidence="10">
    <location>
        <begin position="585"/>
        <end position="674"/>
    </location>
</feature>
<keyword evidence="5 8" id="KW-0812">Transmembrane</keyword>
<dbReference type="InterPro" id="IPR004842">
    <property type="entry name" value="SLC12A_fam"/>
</dbReference>
<feature type="transmembrane region" description="Helical" evidence="8">
    <location>
        <begin position="153"/>
        <end position="171"/>
    </location>
</feature>
<gene>
    <name evidence="11" type="ORF">g.31783</name>
</gene>
<protein>
    <recommendedName>
        <fullName evidence="3">Solute carrier family 12 member 9</fullName>
    </recommendedName>
</protein>
<feature type="transmembrane region" description="Helical" evidence="8">
    <location>
        <begin position="70"/>
        <end position="91"/>
    </location>
</feature>
<dbReference type="GO" id="GO:0055075">
    <property type="term" value="P:potassium ion homeostasis"/>
    <property type="evidence" value="ECO:0007669"/>
    <property type="project" value="TreeGrafter"/>
</dbReference>
<evidence type="ECO:0000256" key="1">
    <source>
        <dbReference type="ARBA" id="ARBA00004141"/>
    </source>
</evidence>
<dbReference type="GO" id="GO:0015379">
    <property type="term" value="F:potassium:chloride symporter activity"/>
    <property type="evidence" value="ECO:0007669"/>
    <property type="project" value="TreeGrafter"/>
</dbReference>
<name>A0A1B6D4F9_9HEMI</name>
<evidence type="ECO:0000256" key="6">
    <source>
        <dbReference type="ARBA" id="ARBA00022989"/>
    </source>
</evidence>
<proteinExistence type="inferred from homology"/>
<reference evidence="11" key="1">
    <citation type="submission" date="2015-12" db="EMBL/GenBank/DDBJ databases">
        <title>De novo transcriptome assembly of four potential Pierce s Disease insect vectors from Arizona vineyards.</title>
        <authorList>
            <person name="Tassone E.E."/>
        </authorList>
    </citation>
    <scope>NUCLEOTIDE SEQUENCE</scope>
</reference>
<dbReference type="InterPro" id="IPR004841">
    <property type="entry name" value="AA-permease/SLC12A_dom"/>
</dbReference>
<evidence type="ECO:0000256" key="7">
    <source>
        <dbReference type="ARBA" id="ARBA00023136"/>
    </source>
</evidence>
<dbReference type="AlphaFoldDB" id="A0A1B6D4F9"/>
<evidence type="ECO:0000256" key="4">
    <source>
        <dbReference type="ARBA" id="ARBA00022448"/>
    </source>
</evidence>
<dbReference type="InterPro" id="IPR018491">
    <property type="entry name" value="SLC12_C"/>
</dbReference>
<feature type="transmembrane region" description="Helical" evidence="8">
    <location>
        <begin position="513"/>
        <end position="530"/>
    </location>
</feature>
<dbReference type="Pfam" id="PF03522">
    <property type="entry name" value="SLC12"/>
    <property type="match status" value="1"/>
</dbReference>
<feature type="transmembrane region" description="Helical" evidence="8">
    <location>
        <begin position="376"/>
        <end position="399"/>
    </location>
</feature>
<evidence type="ECO:0000256" key="3">
    <source>
        <dbReference type="ARBA" id="ARBA00019359"/>
    </source>
</evidence>
<sequence length="938" mass="103729">MIASNLGSTNDSEALPSVSTSRNETAPLIFPRKFFCGFAKFFGMKSTDPSSDNGYVEFGSLGDVSSGRTLGTFAGVFSPVALSMFSALLFLRVGFIVGNAGLLVTLLQFGIAYGILLFTVASVCAISTNGAVEGGGAYFMISRTLGPEFGGSIGTLFFLANVVSSALYIVGCAEGLVENFGPSGYLIGEGQTLLPDGPWWRFLYCSMLNVLNLIVCLIGAGMFAKTSVVILATVCVCLGSSVISFILQGPQEVGIPDANKLVQNSTYHVNASYTGLLAQTLQENLYSNYSMDYTSNGEAVHFASVFGVLFSGVTGIMAGANMSGELKDPAKNIPRGTLSAVLFTMICYILLSFLTAASCSRFLLQNNFIFMMPINVWPPFIAIGILTATFSASLSNLIGSSRVLEALAKDNIFGKLLQFVTKGIWRNNPLVAVFLSWALVQVILLIGSLNTIAQINSVLFLLSYLATNLACLGLELASAPNFRPSFKYFTWYTAFIGLLGTLIMMFIINAIYAFSSIVLCLLLILILHLFSPSRSATSEWGSISQALIFHQVRKYLLMLDSRKDHVKFWRPQILLMVMNPRSSCPLIDFVNVLKKSGLYVLGHVKVGAEFSEMDSDPTLDEYTNWLSLVDHLKVKAFVEMTVAHSVREGMHHLIRLSGMGAMKPNTIVLGFYDDDQPQDFFQNLASPYRTNIFQDDFNGTEMFTLRKNANEKKLRGNEFVSLITDILRMKKNVCVCRHLQYLDKVAVTTANRYKYIDVWPVNFFKPSSEDPFSTSSLFMLQLACIIQMVRGWKHLHLRVFLCNGHTNEASDLTDFRDQRNYEYRFKQQLHLLRISATIHQVPEWPRHLASLQGNSVIPDNVDDNMEHSADNISRSYLFNINELVRQQSEQTALSFMYLPPPPKVKTNGQYLQYLTELTADLPPTVLVHGISAVTSTTL</sequence>
<evidence type="ECO:0000256" key="8">
    <source>
        <dbReference type="SAM" id="Phobius"/>
    </source>
</evidence>
<dbReference type="Pfam" id="PF00324">
    <property type="entry name" value="AA_permease"/>
    <property type="match status" value="1"/>
</dbReference>
<feature type="transmembrane region" description="Helical" evidence="8">
    <location>
        <begin position="489"/>
        <end position="507"/>
    </location>
</feature>
<evidence type="ECO:0000256" key="2">
    <source>
        <dbReference type="ARBA" id="ARBA00010593"/>
    </source>
</evidence>
<evidence type="ECO:0000259" key="10">
    <source>
        <dbReference type="Pfam" id="PF03522"/>
    </source>
</evidence>
<evidence type="ECO:0000256" key="5">
    <source>
        <dbReference type="ARBA" id="ARBA00022692"/>
    </source>
</evidence>
<dbReference type="FunFam" id="1.20.1740.10:FF:000013">
    <property type="entry name" value="Solute carrier family 12 member"/>
    <property type="match status" value="1"/>
</dbReference>
<dbReference type="GO" id="GO:0016020">
    <property type="term" value="C:membrane"/>
    <property type="evidence" value="ECO:0007669"/>
    <property type="project" value="UniProtKB-SubCell"/>
</dbReference>
<feature type="transmembrane region" description="Helical" evidence="8">
    <location>
        <begin position="341"/>
        <end position="364"/>
    </location>
</feature>
<feature type="domain" description="Amino acid permease/ SLC12A" evidence="9">
    <location>
        <begin position="81"/>
        <end position="574"/>
    </location>
</feature>
<comment type="subcellular location">
    <subcellularLocation>
        <location evidence="1">Membrane</location>
        <topology evidence="1">Multi-pass membrane protein</topology>
    </subcellularLocation>
</comment>
<comment type="similarity">
    <text evidence="2">Belongs to the SLC12A transporter family.</text>
</comment>
<keyword evidence="4" id="KW-0813">Transport</keyword>
<evidence type="ECO:0000313" key="11">
    <source>
        <dbReference type="EMBL" id="JAS20560.1"/>
    </source>
</evidence>
<dbReference type="GO" id="GO:0006884">
    <property type="term" value="P:cell volume homeostasis"/>
    <property type="evidence" value="ECO:0007669"/>
    <property type="project" value="TreeGrafter"/>
</dbReference>